<evidence type="ECO:0000313" key="1">
    <source>
        <dbReference type="EMBL" id="PQP13097.1"/>
    </source>
</evidence>
<sequence>MADQLRNEGIKPAHPATIRNKRYAMMDGTVDIGVTTGMHFDGIDGRPAALDLTQRICRPAVYC</sequence>
<name>A0A2S8IE88_BURCE</name>
<dbReference type="Proteomes" id="UP000238206">
    <property type="component" value="Unassembled WGS sequence"/>
</dbReference>
<evidence type="ECO:0000313" key="2">
    <source>
        <dbReference type="Proteomes" id="UP000238206"/>
    </source>
</evidence>
<comment type="caution">
    <text evidence="1">The sequence shown here is derived from an EMBL/GenBank/DDBJ whole genome shotgun (WGS) entry which is preliminary data.</text>
</comment>
<reference evidence="1 2" key="1">
    <citation type="submission" date="2018-02" db="EMBL/GenBank/DDBJ databases">
        <title>Draft genome sequencing of Burkholderia cepacia Y14-15.</title>
        <authorList>
            <person name="Zheng B.-X."/>
        </authorList>
    </citation>
    <scope>NUCLEOTIDE SEQUENCE [LARGE SCALE GENOMIC DNA]</scope>
    <source>
        <strain evidence="1 2">Y14-15</strain>
    </source>
</reference>
<accession>A0A2S8IE88</accession>
<protein>
    <submittedName>
        <fullName evidence="1">Uncharacterized protein</fullName>
    </submittedName>
</protein>
<proteinExistence type="predicted"/>
<dbReference type="AlphaFoldDB" id="A0A2S8IE88"/>
<organism evidence="1 2">
    <name type="scientific">Burkholderia cepacia</name>
    <name type="common">Pseudomonas cepacia</name>
    <dbReference type="NCBI Taxonomy" id="292"/>
    <lineage>
        <taxon>Bacteria</taxon>
        <taxon>Pseudomonadati</taxon>
        <taxon>Pseudomonadota</taxon>
        <taxon>Betaproteobacteria</taxon>
        <taxon>Burkholderiales</taxon>
        <taxon>Burkholderiaceae</taxon>
        <taxon>Burkholderia</taxon>
        <taxon>Burkholderia cepacia complex</taxon>
    </lineage>
</organism>
<dbReference type="EMBL" id="PUIQ01000048">
    <property type="protein sequence ID" value="PQP13097.1"/>
    <property type="molecule type" value="Genomic_DNA"/>
</dbReference>
<dbReference type="RefSeq" id="WP_105392891.1">
    <property type="nucleotide sequence ID" value="NZ_PUIQ01000048.1"/>
</dbReference>
<gene>
    <name evidence="1" type="ORF">C5615_29735</name>
</gene>